<dbReference type="AlphaFoldDB" id="A0A0E9LTZ4"/>
<name>A0A0E9LTZ4_9BACT</name>
<evidence type="ECO:0000313" key="1">
    <source>
        <dbReference type="EMBL" id="GAO28330.1"/>
    </source>
</evidence>
<dbReference type="EMBL" id="BAZW01000002">
    <property type="protein sequence ID" value="GAO28330.1"/>
    <property type="molecule type" value="Genomic_DNA"/>
</dbReference>
<keyword evidence="2" id="KW-1185">Reference proteome</keyword>
<proteinExistence type="predicted"/>
<evidence type="ECO:0000313" key="2">
    <source>
        <dbReference type="Proteomes" id="UP000032900"/>
    </source>
</evidence>
<gene>
    <name evidence="1" type="ORF">JCM15548_1413</name>
</gene>
<accession>A0A0E9LTZ4</accession>
<dbReference type="Proteomes" id="UP000032900">
    <property type="component" value="Unassembled WGS sequence"/>
</dbReference>
<comment type="caution">
    <text evidence="1">The sequence shown here is derived from an EMBL/GenBank/DDBJ whole genome shotgun (WGS) entry which is preliminary data.</text>
</comment>
<sequence length="89" mass="10053">MSEINNPTGTNIVINNTQKVVLNLFTEAIKDEISGKDYKELKEILKNYEKEPDKAKTKLIEKLKGFGSDILTNIVANIMTNPNFYSGLF</sequence>
<organism evidence="1 2">
    <name type="scientific">Geofilum rubicundum JCM 15548</name>
    <dbReference type="NCBI Taxonomy" id="1236989"/>
    <lineage>
        <taxon>Bacteria</taxon>
        <taxon>Pseudomonadati</taxon>
        <taxon>Bacteroidota</taxon>
        <taxon>Bacteroidia</taxon>
        <taxon>Marinilabiliales</taxon>
        <taxon>Marinilabiliaceae</taxon>
        <taxon>Geofilum</taxon>
    </lineage>
</organism>
<reference evidence="1 2" key="1">
    <citation type="journal article" date="2015" name="Microbes Environ.">
        <title>Distribution and evolution of nitrogen fixation genes in the phylum bacteroidetes.</title>
        <authorList>
            <person name="Inoue J."/>
            <person name="Oshima K."/>
            <person name="Suda W."/>
            <person name="Sakamoto M."/>
            <person name="Iino T."/>
            <person name="Noda S."/>
            <person name="Hongoh Y."/>
            <person name="Hattori M."/>
            <person name="Ohkuma M."/>
        </authorList>
    </citation>
    <scope>NUCLEOTIDE SEQUENCE [LARGE SCALE GENOMIC DNA]</scope>
    <source>
        <strain evidence="1">JCM 15548</strain>
    </source>
</reference>
<protein>
    <submittedName>
        <fullName evidence="1">Uncharacterized protein</fullName>
    </submittedName>
</protein>